<dbReference type="PANTHER" id="PTHR16515">
    <property type="entry name" value="PR DOMAIN ZINC FINGER PROTEIN"/>
    <property type="match status" value="1"/>
</dbReference>
<keyword evidence="2" id="KW-0479">Metal-binding</keyword>
<feature type="domain" description="C2H2-type" evidence="10">
    <location>
        <begin position="355"/>
        <end position="382"/>
    </location>
</feature>
<dbReference type="GO" id="GO:0008270">
    <property type="term" value="F:zinc ion binding"/>
    <property type="evidence" value="ECO:0007669"/>
    <property type="project" value="UniProtKB-KW"/>
</dbReference>
<feature type="domain" description="C2H2-type" evidence="10">
    <location>
        <begin position="64"/>
        <end position="87"/>
    </location>
</feature>
<dbReference type="InterPro" id="IPR036236">
    <property type="entry name" value="Znf_C2H2_sf"/>
</dbReference>
<feature type="region of interest" description="Disordered" evidence="9">
    <location>
        <begin position="1"/>
        <end position="27"/>
    </location>
</feature>
<dbReference type="AlphaFoldDB" id="A0A9J6CZ53"/>
<organism evidence="11 12">
    <name type="scientific">Rhipicephalus microplus</name>
    <name type="common">Cattle tick</name>
    <name type="synonym">Boophilus microplus</name>
    <dbReference type="NCBI Taxonomy" id="6941"/>
    <lineage>
        <taxon>Eukaryota</taxon>
        <taxon>Metazoa</taxon>
        <taxon>Ecdysozoa</taxon>
        <taxon>Arthropoda</taxon>
        <taxon>Chelicerata</taxon>
        <taxon>Arachnida</taxon>
        <taxon>Acari</taxon>
        <taxon>Parasitiformes</taxon>
        <taxon>Ixodida</taxon>
        <taxon>Ixodoidea</taxon>
        <taxon>Ixodidae</taxon>
        <taxon>Rhipicephalinae</taxon>
        <taxon>Rhipicephalus</taxon>
        <taxon>Boophilus</taxon>
    </lineage>
</organism>
<sequence>MEADGNRPRKFQQVFGSASVEGGPTPWEKKTPKSLFVCNLCPYTTHHKTHMRDHIRTHSGEKPFRCTKCPAAFTQAANCRRHIRSHTSTCHSITLDTSDEDEDEEVDVEEFEVSSPNKQFIIQGFDESGGVILKNGMRKEPLRCNLCPYATRYSTHYKDHMRVHSGEKPFKCTKCPNSFTQRAHLQRHLRTHEPRNPRKLALARASVRKASSPFALEKVVHCYVVVMFTEEGAKGVQQIQNNPPVRFLCVHLFLVLGVVSFAHAFDKGLVGHFLVHDYIVIGANERINVPTGRNLRGKSRSFLQWWAVKEDSDDEERAEGTRPRKFHQVFGHSSMGPPVRVKRNKKKAFARKDPLVCGQCLYTTYYVTHMKDHMRTHSGEKPFKCSKCTAAFTQAANRKRHMRTHHQGI</sequence>
<keyword evidence="12" id="KW-1185">Reference proteome</keyword>
<gene>
    <name evidence="11" type="ORF">HPB51_027739</name>
</gene>
<dbReference type="InterPro" id="IPR013087">
    <property type="entry name" value="Znf_C2H2_type"/>
</dbReference>
<name>A0A9J6CZ53_RHIMP</name>
<evidence type="ECO:0000313" key="12">
    <source>
        <dbReference type="Proteomes" id="UP000821866"/>
    </source>
</evidence>
<evidence type="ECO:0000256" key="7">
    <source>
        <dbReference type="ARBA" id="ARBA00023242"/>
    </source>
</evidence>
<evidence type="ECO:0000256" key="6">
    <source>
        <dbReference type="ARBA" id="ARBA00023163"/>
    </source>
</evidence>
<dbReference type="PANTHER" id="PTHR16515:SF49">
    <property type="entry name" value="GASTRULA ZINC FINGER PROTEIN XLCGF49.1-LIKE-RELATED"/>
    <property type="match status" value="1"/>
</dbReference>
<dbReference type="FunFam" id="3.30.160.60:FF:000110">
    <property type="entry name" value="Zinc finger protein-like"/>
    <property type="match status" value="2"/>
</dbReference>
<evidence type="ECO:0000256" key="3">
    <source>
        <dbReference type="ARBA" id="ARBA00022737"/>
    </source>
</evidence>
<evidence type="ECO:0000256" key="1">
    <source>
        <dbReference type="ARBA" id="ARBA00004123"/>
    </source>
</evidence>
<dbReference type="GO" id="GO:0045893">
    <property type="term" value="P:positive regulation of DNA-templated transcription"/>
    <property type="evidence" value="ECO:0007669"/>
    <property type="project" value="UniProtKB-ARBA"/>
</dbReference>
<evidence type="ECO:0000256" key="2">
    <source>
        <dbReference type="ARBA" id="ARBA00022723"/>
    </source>
</evidence>
<dbReference type="PROSITE" id="PS00028">
    <property type="entry name" value="ZINC_FINGER_C2H2_1"/>
    <property type="match status" value="3"/>
</dbReference>
<dbReference type="Proteomes" id="UP000821866">
    <property type="component" value="Unassembled WGS sequence"/>
</dbReference>
<keyword evidence="6" id="KW-0804">Transcription</keyword>
<comment type="caution">
    <text evidence="11">The sequence shown here is derived from an EMBL/GenBank/DDBJ whole genome shotgun (WGS) entry which is preliminary data.</text>
</comment>
<dbReference type="GO" id="GO:0005634">
    <property type="term" value="C:nucleus"/>
    <property type="evidence" value="ECO:0007669"/>
    <property type="project" value="UniProtKB-SubCell"/>
</dbReference>
<dbReference type="VEuPathDB" id="VectorBase:LOC119185444"/>
<feature type="domain" description="C2H2-type" evidence="10">
    <location>
        <begin position="383"/>
        <end position="409"/>
    </location>
</feature>
<keyword evidence="4 8" id="KW-0863">Zinc-finger</keyword>
<dbReference type="Gene3D" id="3.30.160.60">
    <property type="entry name" value="Classic Zinc Finger"/>
    <property type="match status" value="6"/>
</dbReference>
<dbReference type="PROSITE" id="PS50157">
    <property type="entry name" value="ZINC_FINGER_C2H2_2"/>
    <property type="match status" value="6"/>
</dbReference>
<reference evidence="11" key="1">
    <citation type="journal article" date="2020" name="Cell">
        <title>Large-Scale Comparative Analyses of Tick Genomes Elucidate Their Genetic Diversity and Vector Capacities.</title>
        <authorList>
            <consortium name="Tick Genome and Microbiome Consortium (TIGMIC)"/>
            <person name="Jia N."/>
            <person name="Wang J."/>
            <person name="Shi W."/>
            <person name="Du L."/>
            <person name="Sun Y."/>
            <person name="Zhan W."/>
            <person name="Jiang J.F."/>
            <person name="Wang Q."/>
            <person name="Zhang B."/>
            <person name="Ji P."/>
            <person name="Bell-Sakyi L."/>
            <person name="Cui X.M."/>
            <person name="Yuan T.T."/>
            <person name="Jiang B.G."/>
            <person name="Yang W.F."/>
            <person name="Lam T.T."/>
            <person name="Chang Q.C."/>
            <person name="Ding S.J."/>
            <person name="Wang X.J."/>
            <person name="Zhu J.G."/>
            <person name="Ruan X.D."/>
            <person name="Zhao L."/>
            <person name="Wei J.T."/>
            <person name="Ye R.Z."/>
            <person name="Que T.C."/>
            <person name="Du C.H."/>
            <person name="Zhou Y.H."/>
            <person name="Cheng J.X."/>
            <person name="Dai P.F."/>
            <person name="Guo W.B."/>
            <person name="Han X.H."/>
            <person name="Huang E.J."/>
            <person name="Li L.F."/>
            <person name="Wei W."/>
            <person name="Gao Y.C."/>
            <person name="Liu J.Z."/>
            <person name="Shao H.Z."/>
            <person name="Wang X."/>
            <person name="Wang C.C."/>
            <person name="Yang T.C."/>
            <person name="Huo Q.B."/>
            <person name="Li W."/>
            <person name="Chen H.Y."/>
            <person name="Chen S.E."/>
            <person name="Zhou L.G."/>
            <person name="Ni X.B."/>
            <person name="Tian J.H."/>
            <person name="Sheng Y."/>
            <person name="Liu T."/>
            <person name="Pan Y.S."/>
            <person name="Xia L.Y."/>
            <person name="Li J."/>
            <person name="Zhao F."/>
            <person name="Cao W.C."/>
        </authorList>
    </citation>
    <scope>NUCLEOTIDE SEQUENCE</scope>
    <source>
        <strain evidence="11">Rmic-2018</strain>
    </source>
</reference>
<keyword evidence="5" id="KW-0862">Zinc</keyword>
<evidence type="ECO:0000256" key="8">
    <source>
        <dbReference type="PROSITE-ProRule" id="PRU00042"/>
    </source>
</evidence>
<keyword evidence="7" id="KW-0539">Nucleus</keyword>
<reference evidence="11" key="2">
    <citation type="submission" date="2021-09" db="EMBL/GenBank/DDBJ databases">
        <authorList>
            <person name="Jia N."/>
            <person name="Wang J."/>
            <person name="Shi W."/>
            <person name="Du L."/>
            <person name="Sun Y."/>
            <person name="Zhan W."/>
            <person name="Jiang J."/>
            <person name="Wang Q."/>
            <person name="Zhang B."/>
            <person name="Ji P."/>
            <person name="Sakyi L.B."/>
            <person name="Cui X."/>
            <person name="Yuan T."/>
            <person name="Jiang B."/>
            <person name="Yang W."/>
            <person name="Lam T.T.-Y."/>
            <person name="Chang Q."/>
            <person name="Ding S."/>
            <person name="Wang X."/>
            <person name="Zhu J."/>
            <person name="Ruan X."/>
            <person name="Zhao L."/>
            <person name="Wei J."/>
            <person name="Que T."/>
            <person name="Du C."/>
            <person name="Cheng J."/>
            <person name="Dai P."/>
            <person name="Han X."/>
            <person name="Huang E."/>
            <person name="Gao Y."/>
            <person name="Liu J."/>
            <person name="Shao H."/>
            <person name="Ye R."/>
            <person name="Li L."/>
            <person name="Wei W."/>
            <person name="Wang X."/>
            <person name="Wang C."/>
            <person name="Huo Q."/>
            <person name="Li W."/>
            <person name="Guo W."/>
            <person name="Chen H."/>
            <person name="Chen S."/>
            <person name="Zhou L."/>
            <person name="Zhou L."/>
            <person name="Ni X."/>
            <person name="Tian J."/>
            <person name="Zhou Y."/>
            <person name="Sheng Y."/>
            <person name="Liu T."/>
            <person name="Pan Y."/>
            <person name="Xia L."/>
            <person name="Li J."/>
            <person name="Zhao F."/>
            <person name="Cao W."/>
        </authorList>
    </citation>
    <scope>NUCLEOTIDE SEQUENCE</scope>
    <source>
        <strain evidence="11">Rmic-2018</strain>
        <tissue evidence="11">Larvae</tissue>
    </source>
</reference>
<dbReference type="InterPro" id="IPR050331">
    <property type="entry name" value="Zinc_finger"/>
</dbReference>
<feature type="domain" description="C2H2-type" evidence="10">
    <location>
        <begin position="36"/>
        <end position="63"/>
    </location>
</feature>
<dbReference type="FunFam" id="3.30.160.60:FF:001031">
    <property type="entry name" value="zinc finger protein 341 isoform X1"/>
    <property type="match status" value="1"/>
</dbReference>
<dbReference type="SMART" id="SM00355">
    <property type="entry name" value="ZnF_C2H2"/>
    <property type="match status" value="6"/>
</dbReference>
<proteinExistence type="predicted"/>
<evidence type="ECO:0000256" key="9">
    <source>
        <dbReference type="SAM" id="MobiDB-lite"/>
    </source>
</evidence>
<evidence type="ECO:0000259" key="10">
    <source>
        <dbReference type="PROSITE" id="PS50157"/>
    </source>
</evidence>
<dbReference type="EMBL" id="JABSTU010004331">
    <property type="protein sequence ID" value="KAH7964022.1"/>
    <property type="molecule type" value="Genomic_DNA"/>
</dbReference>
<evidence type="ECO:0000256" key="5">
    <source>
        <dbReference type="ARBA" id="ARBA00022833"/>
    </source>
</evidence>
<feature type="domain" description="C2H2-type" evidence="10">
    <location>
        <begin position="170"/>
        <end position="197"/>
    </location>
</feature>
<accession>A0A9J6CZ53</accession>
<feature type="domain" description="C2H2-type" evidence="10">
    <location>
        <begin position="142"/>
        <end position="169"/>
    </location>
</feature>
<evidence type="ECO:0000313" key="11">
    <source>
        <dbReference type="EMBL" id="KAH7964022.1"/>
    </source>
</evidence>
<protein>
    <recommendedName>
        <fullName evidence="10">C2H2-type domain-containing protein</fullName>
    </recommendedName>
</protein>
<comment type="subcellular location">
    <subcellularLocation>
        <location evidence="1">Nucleus</location>
    </subcellularLocation>
</comment>
<keyword evidence="3" id="KW-0677">Repeat</keyword>
<dbReference type="GO" id="GO:0003700">
    <property type="term" value="F:DNA-binding transcription factor activity"/>
    <property type="evidence" value="ECO:0007669"/>
    <property type="project" value="UniProtKB-ARBA"/>
</dbReference>
<evidence type="ECO:0000256" key="4">
    <source>
        <dbReference type="ARBA" id="ARBA00022771"/>
    </source>
</evidence>
<dbReference type="SUPFAM" id="SSF57667">
    <property type="entry name" value="beta-beta-alpha zinc fingers"/>
    <property type="match status" value="3"/>
</dbReference>
<dbReference type="Pfam" id="PF00096">
    <property type="entry name" value="zf-C2H2"/>
    <property type="match status" value="3"/>
</dbReference>